<evidence type="ECO:0000259" key="4">
    <source>
        <dbReference type="PROSITE" id="PS50110"/>
    </source>
</evidence>
<dbReference type="PROSITE" id="PS50110">
    <property type="entry name" value="RESPONSE_REGULATORY"/>
    <property type="match status" value="1"/>
</dbReference>
<dbReference type="Gene3D" id="3.40.1550.10">
    <property type="entry name" value="CheC-like"/>
    <property type="match status" value="1"/>
</dbReference>
<dbReference type="InterPro" id="IPR001789">
    <property type="entry name" value="Sig_transdc_resp-reg_receiver"/>
</dbReference>
<dbReference type="EMBL" id="BDQM01000005">
    <property type="protein sequence ID" value="GAW95304.1"/>
    <property type="molecule type" value="Genomic_DNA"/>
</dbReference>
<dbReference type="PANTHER" id="PTHR44591:SF24">
    <property type="entry name" value="PROTEIN-GLUTAMATE METHYLESTERASE_PROTEIN-GLUTAMINE GLUTAMINASE 1"/>
    <property type="match status" value="1"/>
</dbReference>
<feature type="modified residue" description="4-aspartylphosphate" evidence="3">
    <location>
        <position position="54"/>
    </location>
</feature>
<sequence length="371" mass="40699">MTTKLLICDDSNMARKQVARSLPDGWDVEISFAANGLECIEAIKAGKGDVLLLDLNMPEMDGYQVLETILAEDLPTLTIVISGDIQPEAHQRVTRLGALDFIQKPVNKDILTKVLSSYGVFSKEVATTEPAAAIKVAPIKLPVAEFDSQEDRLSSQLDVSTVDSTPLTAEPEMTLSAEMRDCYQELANVAMGRAGDLLARLLNVFVVLPIPNVNFIEVSELRMALKDIENHESTSGICQGFISAGISGEALLILNDSSFKDVASLMNYQYDADMGTELELLMDLANVLIGACLKGVAEQLDIQFSQGHPEVLGQHRKISDLIANNANKWKRTLAIEISYGIENYPIKCDLLLLFTEKSMKTLNNKLAYLMD</sequence>
<keyword evidence="2 3" id="KW-0597">Phosphoprotein</keyword>
<dbReference type="SMART" id="SM00448">
    <property type="entry name" value="REC"/>
    <property type="match status" value="1"/>
</dbReference>
<evidence type="ECO:0000256" key="3">
    <source>
        <dbReference type="PROSITE-ProRule" id="PRU00169"/>
    </source>
</evidence>
<protein>
    <submittedName>
        <fullName evidence="5">Response regulator</fullName>
    </submittedName>
</protein>
<dbReference type="SUPFAM" id="SSF103039">
    <property type="entry name" value="CheC-like"/>
    <property type="match status" value="1"/>
</dbReference>
<feature type="domain" description="Response regulatory" evidence="4">
    <location>
        <begin position="4"/>
        <end position="119"/>
    </location>
</feature>
<dbReference type="InterPro" id="IPR050595">
    <property type="entry name" value="Bact_response_regulator"/>
</dbReference>
<dbReference type="InterPro" id="IPR028976">
    <property type="entry name" value="CheC-like_sf"/>
</dbReference>
<dbReference type="RefSeq" id="WP_057181575.1">
    <property type="nucleotide sequence ID" value="NZ_BDQM01000005.1"/>
</dbReference>
<dbReference type="CDD" id="cd17910">
    <property type="entry name" value="CheC_ClassII"/>
    <property type="match status" value="1"/>
</dbReference>
<evidence type="ECO:0000256" key="2">
    <source>
        <dbReference type="ARBA" id="ARBA00022553"/>
    </source>
</evidence>
<dbReference type="Pfam" id="PF00072">
    <property type="entry name" value="Response_reg"/>
    <property type="match status" value="1"/>
</dbReference>
<keyword evidence="6" id="KW-1185">Reference proteome</keyword>
<dbReference type="SUPFAM" id="SSF52172">
    <property type="entry name" value="CheY-like"/>
    <property type="match status" value="1"/>
</dbReference>
<dbReference type="Gene3D" id="3.40.50.2300">
    <property type="match status" value="1"/>
</dbReference>
<keyword evidence="1" id="KW-0145">Chemotaxis</keyword>
<dbReference type="Proteomes" id="UP000197068">
    <property type="component" value="Unassembled WGS sequence"/>
</dbReference>
<proteinExistence type="predicted"/>
<reference evidence="5 6" key="1">
    <citation type="submission" date="2017-06" db="EMBL/GenBank/DDBJ databases">
        <title>Whole Genome Sequences of Colwellia marinimaniae MTCD1.</title>
        <authorList>
            <person name="Kusumoto H."/>
            <person name="Inoue M."/>
            <person name="Tanikawa K."/>
            <person name="Maeji H."/>
            <person name="Cameron J.H."/>
            <person name="Bartlett D.H."/>
        </authorList>
    </citation>
    <scope>NUCLEOTIDE SEQUENCE [LARGE SCALE GENOMIC DNA]</scope>
    <source>
        <strain evidence="5 6">MTCD1</strain>
    </source>
</reference>
<gene>
    <name evidence="5" type="primary">cheC_2</name>
    <name evidence="5" type="ORF">MTCD1_00906</name>
</gene>
<name>A0ABQ0MSH7_9GAMM</name>
<comment type="caution">
    <text evidence="5">The sequence shown here is derived from an EMBL/GenBank/DDBJ whole genome shotgun (WGS) entry which is preliminary data.</text>
</comment>
<organism evidence="5 6">
    <name type="scientific">Colwellia marinimaniae</name>
    <dbReference type="NCBI Taxonomy" id="1513592"/>
    <lineage>
        <taxon>Bacteria</taxon>
        <taxon>Pseudomonadati</taxon>
        <taxon>Pseudomonadota</taxon>
        <taxon>Gammaproteobacteria</taxon>
        <taxon>Alteromonadales</taxon>
        <taxon>Colwelliaceae</taxon>
        <taxon>Colwellia</taxon>
    </lineage>
</organism>
<dbReference type="CDD" id="cd17593">
    <property type="entry name" value="REC_CheC-like"/>
    <property type="match status" value="1"/>
</dbReference>
<dbReference type="PANTHER" id="PTHR44591">
    <property type="entry name" value="STRESS RESPONSE REGULATOR PROTEIN 1"/>
    <property type="match status" value="1"/>
</dbReference>
<dbReference type="InterPro" id="IPR011006">
    <property type="entry name" value="CheY-like_superfamily"/>
</dbReference>
<evidence type="ECO:0000256" key="1">
    <source>
        <dbReference type="ARBA" id="ARBA00022500"/>
    </source>
</evidence>
<evidence type="ECO:0000313" key="5">
    <source>
        <dbReference type="EMBL" id="GAW95304.1"/>
    </source>
</evidence>
<evidence type="ECO:0000313" key="6">
    <source>
        <dbReference type="Proteomes" id="UP000197068"/>
    </source>
</evidence>
<accession>A0ABQ0MSH7</accession>